<evidence type="ECO:0000256" key="4">
    <source>
        <dbReference type="ARBA" id="ARBA00022833"/>
    </source>
</evidence>
<feature type="compositionally biased region" description="Basic and acidic residues" evidence="6">
    <location>
        <begin position="343"/>
        <end position="357"/>
    </location>
</feature>
<evidence type="ECO:0000256" key="2">
    <source>
        <dbReference type="ARBA" id="ARBA00022723"/>
    </source>
</evidence>
<keyword evidence="2" id="KW-0479">Metal-binding</keyword>
<dbReference type="InterPro" id="IPR051095">
    <property type="entry name" value="Dros_DevTransReg"/>
</dbReference>
<feature type="domain" description="BTB" evidence="7">
    <location>
        <begin position="31"/>
        <end position="96"/>
    </location>
</feature>
<keyword evidence="4" id="KW-0862">Zinc</keyword>
<dbReference type="CDD" id="cd18315">
    <property type="entry name" value="BTB_POZ_BAB-like"/>
    <property type="match status" value="1"/>
</dbReference>
<dbReference type="SUPFAM" id="SSF54695">
    <property type="entry name" value="POZ domain"/>
    <property type="match status" value="1"/>
</dbReference>
<dbReference type="PANTHER" id="PTHR23110">
    <property type="entry name" value="BTB DOMAIN TRANSCRIPTION FACTOR"/>
    <property type="match status" value="1"/>
</dbReference>
<reference evidence="8" key="2">
    <citation type="submission" date="2013-05" db="EMBL/GenBank/DDBJ databases">
        <authorList>
            <person name="Carter J.-M."/>
            <person name="Baker S.C."/>
            <person name="Pink R."/>
            <person name="Carter D.R.F."/>
            <person name="Collins A."/>
            <person name="Tomlin J."/>
            <person name="Gibbs M."/>
            <person name="Breuker C.J."/>
        </authorList>
    </citation>
    <scope>NUCLEOTIDE SEQUENCE</scope>
    <source>
        <tissue evidence="8">Ovary</tissue>
    </source>
</reference>
<sequence length="363" mass="41037">MLDTQFSLSWEQHMNNIRDGLSNFQKSGEFVDMTLAVDGCFVKVHQMILSLFSPYIKNIILSLKCSHPVIFLSNISHQTLCSILDYVYRGEVQVSKEQLEDLIQAGKQLQIEGLQYIMCLNNMSSNEVSTQTECSNTATIIPDFKQAGSQEKAEPEANKMDTDNDTQKKDKYSLEMQMLPTEGTSYTNNNEDNKITCAQSRTKEKFAIDSDNCSKSTNNKVASTPFFTTSNRGSLQLVVGKYMYYLSYYSTTSSDHCQWKCFNFATTNCPSFVITENNRIIKQLSTHSHLPHDLKIARKIKSGELYPNKEGAEFSKIKKKQSCQRLSGNDPTLKGHLSPQASDKLKGKNSIETHLRESQILST</sequence>
<dbReference type="EMBL" id="GAIX01003810">
    <property type="protein sequence ID" value="JAA88750.1"/>
    <property type="molecule type" value="Transcribed_RNA"/>
</dbReference>
<evidence type="ECO:0000256" key="1">
    <source>
        <dbReference type="ARBA" id="ARBA00004123"/>
    </source>
</evidence>
<evidence type="ECO:0000259" key="7">
    <source>
        <dbReference type="PROSITE" id="PS50097"/>
    </source>
</evidence>
<dbReference type="Pfam" id="PF00651">
    <property type="entry name" value="BTB"/>
    <property type="match status" value="1"/>
</dbReference>
<dbReference type="PANTHER" id="PTHR23110:SF109">
    <property type="entry name" value="FI07618P-RELATED"/>
    <property type="match status" value="1"/>
</dbReference>
<dbReference type="GO" id="GO:0008270">
    <property type="term" value="F:zinc ion binding"/>
    <property type="evidence" value="ECO:0007669"/>
    <property type="project" value="UniProtKB-KW"/>
</dbReference>
<evidence type="ECO:0000256" key="5">
    <source>
        <dbReference type="ARBA" id="ARBA00023242"/>
    </source>
</evidence>
<dbReference type="AlphaFoldDB" id="S4PLX9"/>
<dbReference type="GO" id="GO:0006357">
    <property type="term" value="P:regulation of transcription by RNA polymerase II"/>
    <property type="evidence" value="ECO:0007669"/>
    <property type="project" value="TreeGrafter"/>
</dbReference>
<evidence type="ECO:0000256" key="6">
    <source>
        <dbReference type="SAM" id="MobiDB-lite"/>
    </source>
</evidence>
<dbReference type="InterPro" id="IPR011333">
    <property type="entry name" value="SKP1/BTB/POZ_sf"/>
</dbReference>
<comment type="subcellular location">
    <subcellularLocation>
        <location evidence="1">Nucleus</location>
    </subcellularLocation>
</comment>
<dbReference type="InterPro" id="IPR007588">
    <property type="entry name" value="Znf_FLYWCH"/>
</dbReference>
<dbReference type="Pfam" id="PF04500">
    <property type="entry name" value="FLYWCH"/>
    <property type="match status" value="1"/>
</dbReference>
<keyword evidence="3" id="KW-0863">Zinc-finger</keyword>
<evidence type="ECO:0000313" key="8">
    <source>
        <dbReference type="EMBL" id="JAA88750.1"/>
    </source>
</evidence>
<dbReference type="Gene3D" id="3.30.710.10">
    <property type="entry name" value="Potassium Channel Kv1.1, Chain A"/>
    <property type="match status" value="1"/>
</dbReference>
<reference evidence="8" key="1">
    <citation type="journal article" date="2013" name="BMC Genomics">
        <title>Unscrambling butterfly oogenesis.</title>
        <authorList>
            <person name="Carter J.M."/>
            <person name="Baker S.C."/>
            <person name="Pink R."/>
            <person name="Carter D.R."/>
            <person name="Collins A."/>
            <person name="Tomlin J."/>
            <person name="Gibbs M."/>
            <person name="Breuker C.J."/>
        </authorList>
    </citation>
    <scope>NUCLEOTIDE SEQUENCE</scope>
    <source>
        <tissue evidence="8">Ovary</tissue>
    </source>
</reference>
<organism evidence="8">
    <name type="scientific">Pararge aegeria</name>
    <name type="common">speckled wood butterfly</name>
    <dbReference type="NCBI Taxonomy" id="116150"/>
    <lineage>
        <taxon>Eukaryota</taxon>
        <taxon>Metazoa</taxon>
        <taxon>Ecdysozoa</taxon>
        <taxon>Arthropoda</taxon>
        <taxon>Hexapoda</taxon>
        <taxon>Insecta</taxon>
        <taxon>Pterygota</taxon>
        <taxon>Neoptera</taxon>
        <taxon>Endopterygota</taxon>
        <taxon>Lepidoptera</taxon>
        <taxon>Glossata</taxon>
        <taxon>Ditrysia</taxon>
        <taxon>Papilionoidea</taxon>
        <taxon>Nymphalidae</taxon>
        <taxon>Satyrinae</taxon>
        <taxon>Satyrini</taxon>
        <taxon>Parargina</taxon>
        <taxon>Pararge</taxon>
    </lineage>
</organism>
<dbReference type="SMART" id="SM00225">
    <property type="entry name" value="BTB"/>
    <property type="match status" value="1"/>
</dbReference>
<evidence type="ECO:0000256" key="3">
    <source>
        <dbReference type="ARBA" id="ARBA00022771"/>
    </source>
</evidence>
<dbReference type="Gene3D" id="2.20.25.240">
    <property type="match status" value="1"/>
</dbReference>
<feature type="compositionally biased region" description="Basic and acidic residues" evidence="6">
    <location>
        <begin position="151"/>
        <end position="166"/>
    </location>
</feature>
<proteinExistence type="predicted"/>
<dbReference type="GO" id="GO:0005634">
    <property type="term" value="C:nucleus"/>
    <property type="evidence" value="ECO:0007669"/>
    <property type="project" value="UniProtKB-SubCell"/>
</dbReference>
<protein>
    <submittedName>
        <fullName evidence="8">Zinc finger protein</fullName>
    </submittedName>
</protein>
<dbReference type="InterPro" id="IPR000210">
    <property type="entry name" value="BTB/POZ_dom"/>
</dbReference>
<dbReference type="PROSITE" id="PS50097">
    <property type="entry name" value="BTB"/>
    <property type="match status" value="1"/>
</dbReference>
<keyword evidence="5" id="KW-0539">Nucleus</keyword>
<feature type="region of interest" description="Disordered" evidence="6">
    <location>
        <begin position="323"/>
        <end position="363"/>
    </location>
</feature>
<accession>S4PLX9</accession>
<feature type="region of interest" description="Disordered" evidence="6">
    <location>
        <begin position="146"/>
        <end position="166"/>
    </location>
</feature>
<name>S4PLX9_9NEOP</name>